<comment type="subcellular location">
    <subcellularLocation>
        <location evidence="1">Mitochondrion</location>
    </subcellularLocation>
</comment>
<evidence type="ECO:0000313" key="7">
    <source>
        <dbReference type="EMBL" id="CAH0107857.1"/>
    </source>
</evidence>
<dbReference type="GO" id="GO:0005739">
    <property type="term" value="C:mitochondrion"/>
    <property type="evidence" value="ECO:0007669"/>
    <property type="project" value="UniProtKB-SubCell"/>
</dbReference>
<evidence type="ECO:0000256" key="4">
    <source>
        <dbReference type="ARBA" id="ARBA00023128"/>
    </source>
</evidence>
<feature type="domain" description="Prokaryotic-type class I peptide chain release factors" evidence="6">
    <location>
        <begin position="92"/>
        <end position="183"/>
    </location>
</feature>
<keyword evidence="8" id="KW-1185">Reference proteome</keyword>
<accession>A0A8J2RNE3</accession>
<dbReference type="InterPro" id="IPR000352">
    <property type="entry name" value="Pep_chain_release_fac_I"/>
</dbReference>
<dbReference type="Pfam" id="PF00472">
    <property type="entry name" value="RF-1"/>
    <property type="match status" value="1"/>
</dbReference>
<comment type="caution">
    <text evidence="7">The sequence shown here is derived from an EMBL/GenBank/DDBJ whole genome shotgun (WGS) entry which is preliminary data.</text>
</comment>
<dbReference type="InterPro" id="IPR045853">
    <property type="entry name" value="Pep_chain_release_fac_I_sf"/>
</dbReference>
<sequence>MNIPNKSQIFQLFRSCIRYSDQLKLSDKKLVSRRIKEGTKFSLQEKVALAEKYQNMAQKFTMLVQSLERLVYHTVYRSKHTFDHSKVPILLPEDLEEEFTRGSGPGGQAVNKTNNAVILRHKPSGLIVKCHQTRSLAKNRELAREILIQKLDQLINGEDSIEAQKTRILERKSKENTRRSEKLTELKEKWKKREGIE</sequence>
<feature type="region of interest" description="Disordered" evidence="5">
    <location>
        <begin position="172"/>
        <end position="197"/>
    </location>
</feature>
<evidence type="ECO:0000313" key="8">
    <source>
        <dbReference type="Proteomes" id="UP000789390"/>
    </source>
</evidence>
<gene>
    <name evidence="7" type="ORF">DGAL_LOCUS11191</name>
</gene>
<evidence type="ECO:0000256" key="2">
    <source>
        <dbReference type="ARBA" id="ARBA00010835"/>
    </source>
</evidence>
<dbReference type="AlphaFoldDB" id="A0A8J2RNE3"/>
<evidence type="ECO:0000256" key="1">
    <source>
        <dbReference type="ARBA" id="ARBA00004173"/>
    </source>
</evidence>
<dbReference type="PANTHER" id="PTHR46203:SF1">
    <property type="entry name" value="MITOCHONDRIAL TRANSLATION RELEASE FACTOR IN RESCUE"/>
    <property type="match status" value="1"/>
</dbReference>
<reference evidence="7" key="1">
    <citation type="submission" date="2021-11" db="EMBL/GenBank/DDBJ databases">
        <authorList>
            <person name="Schell T."/>
        </authorList>
    </citation>
    <scope>NUCLEOTIDE SEQUENCE</scope>
    <source>
        <strain evidence="7">M5</strain>
    </source>
</reference>
<dbReference type="InterPro" id="IPR052405">
    <property type="entry name" value="Mito_Transl_Release_Factor"/>
</dbReference>
<evidence type="ECO:0000259" key="6">
    <source>
        <dbReference type="Pfam" id="PF00472"/>
    </source>
</evidence>
<evidence type="ECO:0000256" key="3">
    <source>
        <dbReference type="ARBA" id="ARBA00022946"/>
    </source>
</evidence>
<dbReference type="Proteomes" id="UP000789390">
    <property type="component" value="Unassembled WGS sequence"/>
</dbReference>
<dbReference type="EMBL" id="CAKKLH010000279">
    <property type="protein sequence ID" value="CAH0107857.1"/>
    <property type="molecule type" value="Genomic_DNA"/>
</dbReference>
<organism evidence="7 8">
    <name type="scientific">Daphnia galeata</name>
    <dbReference type="NCBI Taxonomy" id="27404"/>
    <lineage>
        <taxon>Eukaryota</taxon>
        <taxon>Metazoa</taxon>
        <taxon>Ecdysozoa</taxon>
        <taxon>Arthropoda</taxon>
        <taxon>Crustacea</taxon>
        <taxon>Branchiopoda</taxon>
        <taxon>Diplostraca</taxon>
        <taxon>Cladocera</taxon>
        <taxon>Anomopoda</taxon>
        <taxon>Daphniidae</taxon>
        <taxon>Daphnia</taxon>
    </lineage>
</organism>
<dbReference type="GO" id="GO:0003747">
    <property type="term" value="F:translation release factor activity"/>
    <property type="evidence" value="ECO:0007669"/>
    <property type="project" value="InterPro"/>
</dbReference>
<dbReference type="PANTHER" id="PTHR46203">
    <property type="entry name" value="PROBABLE PEPTIDE CHAIN RELEASE FACTOR C12ORF65"/>
    <property type="match status" value="1"/>
</dbReference>
<dbReference type="OrthoDB" id="277888at2759"/>
<protein>
    <recommendedName>
        <fullName evidence="6">Prokaryotic-type class I peptide chain release factors domain-containing protein</fullName>
    </recommendedName>
</protein>
<dbReference type="Gene3D" id="3.30.160.20">
    <property type="match status" value="1"/>
</dbReference>
<dbReference type="SUPFAM" id="SSF75620">
    <property type="entry name" value="Release factor"/>
    <property type="match status" value="1"/>
</dbReference>
<evidence type="ECO:0000256" key="5">
    <source>
        <dbReference type="SAM" id="MobiDB-lite"/>
    </source>
</evidence>
<name>A0A8J2RNE3_9CRUS</name>
<keyword evidence="4" id="KW-0496">Mitochondrion</keyword>
<keyword evidence="3" id="KW-0809">Transit peptide</keyword>
<proteinExistence type="inferred from homology"/>
<comment type="similarity">
    <text evidence="2">Belongs to the prokaryotic/mitochondrial release factor family.</text>
</comment>